<evidence type="ECO:0000313" key="2">
    <source>
        <dbReference type="EMBL" id="WVO22709.1"/>
    </source>
</evidence>
<dbReference type="RefSeq" id="XP_064721948.1">
    <property type="nucleotide sequence ID" value="XM_064865876.1"/>
</dbReference>
<keyword evidence="1" id="KW-0812">Transmembrane</keyword>
<protein>
    <submittedName>
        <fullName evidence="2">Uncharacterized protein</fullName>
    </submittedName>
</protein>
<gene>
    <name evidence="2" type="ORF">IAS62_004040</name>
</gene>
<proteinExistence type="predicted"/>
<evidence type="ECO:0000313" key="3">
    <source>
        <dbReference type="Proteomes" id="UP001432216"/>
    </source>
</evidence>
<sequence length="241" mass="26476">MPSKLHILSRRGCAYHSGDTSGKTYDSTGKVCPALTSEDRTLLAIVLSLCVFVLVVLAGIYARQYIKKRIAAKGSMLSINHPPISVMSAPLIKTFDPRSTMSPSLSPYSNESDSTSSCPSSPYSDYCQSSKTFHFPLLSADGHLLPAPPASARKSVKEHFSAGDRPLPSPPQAKLNLYSFPLESPHHWTYESLPSYSSPIGDEQDIQPIGLYPGIEMEHVKTQDLLCSKNTHSEKVLFHRR</sequence>
<reference evidence="2 3" key="1">
    <citation type="submission" date="2024-01" db="EMBL/GenBank/DDBJ databases">
        <title>Comparative genomics of Cryptococcus and Kwoniella reveals pathogenesis evolution and contrasting modes of karyotype evolution via chromosome fusion or intercentromeric recombination.</title>
        <authorList>
            <person name="Coelho M.A."/>
            <person name="David-Palma M."/>
            <person name="Shea T."/>
            <person name="Bowers K."/>
            <person name="McGinley-Smith S."/>
            <person name="Mohammad A.W."/>
            <person name="Gnirke A."/>
            <person name="Yurkov A.M."/>
            <person name="Nowrousian M."/>
            <person name="Sun S."/>
            <person name="Cuomo C.A."/>
            <person name="Heitman J."/>
        </authorList>
    </citation>
    <scope>NUCLEOTIDE SEQUENCE [LARGE SCALE GENOMIC DNA]</scope>
    <source>
        <strain evidence="2 3">7685027</strain>
    </source>
</reference>
<dbReference type="EMBL" id="CP143811">
    <property type="protein sequence ID" value="WVO22709.1"/>
    <property type="molecule type" value="Genomic_DNA"/>
</dbReference>
<dbReference type="Proteomes" id="UP001432216">
    <property type="component" value="Chromosome 6"/>
</dbReference>
<keyword evidence="3" id="KW-1185">Reference proteome</keyword>
<keyword evidence="1" id="KW-1133">Transmembrane helix</keyword>
<keyword evidence="1" id="KW-0472">Membrane</keyword>
<feature type="transmembrane region" description="Helical" evidence="1">
    <location>
        <begin position="42"/>
        <end position="62"/>
    </location>
</feature>
<name>A0ABZ2AXW1_9TREE</name>
<organism evidence="2 3">
    <name type="scientific">Cryptococcus decagattii</name>
    <dbReference type="NCBI Taxonomy" id="1859122"/>
    <lineage>
        <taxon>Eukaryota</taxon>
        <taxon>Fungi</taxon>
        <taxon>Dikarya</taxon>
        <taxon>Basidiomycota</taxon>
        <taxon>Agaricomycotina</taxon>
        <taxon>Tremellomycetes</taxon>
        <taxon>Tremellales</taxon>
        <taxon>Cryptococcaceae</taxon>
        <taxon>Cryptococcus</taxon>
        <taxon>Cryptococcus gattii species complex</taxon>
    </lineage>
</organism>
<dbReference type="GeneID" id="89990812"/>
<accession>A0ABZ2AXW1</accession>
<evidence type="ECO:0000256" key="1">
    <source>
        <dbReference type="SAM" id="Phobius"/>
    </source>
</evidence>